<organism evidence="1 2">
    <name type="scientific">Brevundimonas nasdae</name>
    <dbReference type="NCBI Taxonomy" id="172043"/>
    <lineage>
        <taxon>Bacteria</taxon>
        <taxon>Pseudomonadati</taxon>
        <taxon>Pseudomonadota</taxon>
        <taxon>Alphaproteobacteria</taxon>
        <taxon>Caulobacterales</taxon>
        <taxon>Caulobacteraceae</taxon>
        <taxon>Brevundimonas</taxon>
    </lineage>
</organism>
<gene>
    <name evidence="1" type="ORF">PZA08_09985</name>
</gene>
<keyword evidence="2" id="KW-1185">Reference proteome</keyword>
<name>A0ACD4VI57_9CAUL</name>
<accession>A0ACD4VI57</accession>
<evidence type="ECO:0000313" key="2">
    <source>
        <dbReference type="Proteomes" id="UP001302493"/>
    </source>
</evidence>
<protein>
    <submittedName>
        <fullName evidence="1">SDR family NAD(P)-dependent oxidoreductase</fullName>
    </submittedName>
</protein>
<reference evidence="1" key="1">
    <citation type="submission" date="2023-03" db="EMBL/GenBank/DDBJ databases">
        <title>Genome sequence of Brevundimonas nasdae SJTX8.</title>
        <authorList>
            <person name="Liang R."/>
        </authorList>
    </citation>
    <scope>NUCLEOTIDE SEQUENCE</scope>
    <source>
        <strain evidence="1">X8</strain>
    </source>
</reference>
<sequence length="310" mass="32453">MTIALTGRVAIVTGAGGGLGRSHALALARYGARVVVNDMSAQGAEAVVNEIAAAGGEAIAHVCSVTDRAAVDAMAADVLDRWGAVDILVNNAGILRDKTFAKMDLDDFAAVIDVHLMGSVNVTKAVWSSMRERHYGRVIFTTSSSGLYGNFGQSNYGAAKMALVGLMQTLALEGERHGIRVNCLAPSAATQMTQDLYSPEDLKGLSSDLVSPGVVALAAEDAPTRTILLAGAGAFEQANITMTRGIYVGAANDAAEQIQAGWARISDPAGEQTPASGAAQYHHEVNHPERVNRHASLPQHEPQQRLQPST</sequence>
<dbReference type="Proteomes" id="UP001302493">
    <property type="component" value="Chromosome"/>
</dbReference>
<evidence type="ECO:0000313" key="1">
    <source>
        <dbReference type="EMBL" id="WOB77662.1"/>
    </source>
</evidence>
<proteinExistence type="predicted"/>
<dbReference type="EMBL" id="CP119180">
    <property type="protein sequence ID" value="WOB77662.1"/>
    <property type="molecule type" value="Genomic_DNA"/>
</dbReference>